<reference evidence="12" key="1">
    <citation type="journal article" date="2019" name="Int. J. Syst. Evol. Microbiol.">
        <title>The Global Catalogue of Microorganisms (GCM) 10K type strain sequencing project: providing services to taxonomists for standard genome sequencing and annotation.</title>
        <authorList>
            <consortium name="The Broad Institute Genomics Platform"/>
            <consortium name="The Broad Institute Genome Sequencing Center for Infectious Disease"/>
            <person name="Wu L."/>
            <person name="Ma J."/>
        </authorList>
    </citation>
    <scope>NUCLEOTIDE SEQUENCE [LARGE SCALE GENOMIC DNA]</scope>
    <source>
        <strain evidence="12">CCUG 55590</strain>
    </source>
</reference>
<evidence type="ECO:0000256" key="5">
    <source>
        <dbReference type="ARBA" id="ARBA00018429"/>
    </source>
</evidence>
<keyword evidence="6 9" id="KW-0227">DNA damage</keyword>
<evidence type="ECO:0000256" key="4">
    <source>
        <dbReference type="ARBA" id="ARBA00012030"/>
    </source>
</evidence>
<dbReference type="GO" id="GO:0004844">
    <property type="term" value="F:uracil DNA N-glycosylase activity"/>
    <property type="evidence" value="ECO:0007669"/>
    <property type="project" value="UniProtKB-EC"/>
</dbReference>
<dbReference type="NCBIfam" id="NF003588">
    <property type="entry name" value="PRK05254.1-1"/>
    <property type="match status" value="1"/>
</dbReference>
<dbReference type="InterPro" id="IPR005122">
    <property type="entry name" value="Uracil-DNA_glycosylase-like"/>
</dbReference>
<comment type="function">
    <text evidence="2 9">Excises uracil residues from the DNA which can arise as a result of misincorporation of dUMP residues by DNA polymerase or due to deamination of cytosine.</text>
</comment>
<comment type="similarity">
    <text evidence="3 9">Belongs to the uracil-DNA glycosylase (UDG) superfamily. UNG family.</text>
</comment>
<dbReference type="PANTHER" id="PTHR11264">
    <property type="entry name" value="URACIL-DNA GLYCOSYLASE"/>
    <property type="match status" value="1"/>
</dbReference>
<comment type="caution">
    <text evidence="11">The sequence shown here is derived from an EMBL/GenBank/DDBJ whole genome shotgun (WGS) entry which is preliminary data.</text>
</comment>
<dbReference type="Gene3D" id="3.40.470.10">
    <property type="entry name" value="Uracil-DNA glycosylase-like domain"/>
    <property type="match status" value="1"/>
</dbReference>
<dbReference type="InterPro" id="IPR002043">
    <property type="entry name" value="UDG_fam1"/>
</dbReference>
<dbReference type="EMBL" id="JBHTCE010000002">
    <property type="protein sequence ID" value="MFC7390836.1"/>
    <property type="molecule type" value="Genomic_DNA"/>
</dbReference>
<keyword evidence="7 9" id="KW-0378">Hydrolase</keyword>
<evidence type="ECO:0000256" key="6">
    <source>
        <dbReference type="ARBA" id="ARBA00022763"/>
    </source>
</evidence>
<dbReference type="NCBIfam" id="NF003591">
    <property type="entry name" value="PRK05254.1-4"/>
    <property type="match status" value="1"/>
</dbReference>
<feature type="active site" description="Proton acceptor" evidence="9">
    <location>
        <position position="69"/>
    </location>
</feature>
<evidence type="ECO:0000256" key="7">
    <source>
        <dbReference type="ARBA" id="ARBA00022801"/>
    </source>
</evidence>
<dbReference type="NCBIfam" id="NF003592">
    <property type="entry name" value="PRK05254.1-5"/>
    <property type="match status" value="1"/>
</dbReference>
<keyword evidence="8 9" id="KW-0234">DNA repair</keyword>
<evidence type="ECO:0000256" key="8">
    <source>
        <dbReference type="ARBA" id="ARBA00023204"/>
    </source>
</evidence>
<name>A0ABW2PN25_9BACL</name>
<dbReference type="RefSeq" id="WP_214790333.1">
    <property type="nucleotide sequence ID" value="NZ_JANIEL010000046.1"/>
</dbReference>
<dbReference type="Proteomes" id="UP001596439">
    <property type="component" value="Unassembled WGS sequence"/>
</dbReference>
<protein>
    <recommendedName>
        <fullName evidence="5 9">Uracil-DNA glycosylase</fullName>
        <shortName evidence="9">UDG</shortName>
        <ecNumber evidence="4 9">3.2.2.27</ecNumber>
    </recommendedName>
</protein>
<evidence type="ECO:0000256" key="1">
    <source>
        <dbReference type="ARBA" id="ARBA00001400"/>
    </source>
</evidence>
<keyword evidence="9" id="KW-0963">Cytoplasm</keyword>
<evidence type="ECO:0000256" key="9">
    <source>
        <dbReference type="HAMAP-Rule" id="MF_00148"/>
    </source>
</evidence>
<accession>A0ABW2PN25</accession>
<dbReference type="NCBIfam" id="TIGR00628">
    <property type="entry name" value="ung"/>
    <property type="match status" value="1"/>
</dbReference>
<dbReference type="EC" id="3.2.2.27" evidence="4 9"/>
<dbReference type="NCBIfam" id="NF003589">
    <property type="entry name" value="PRK05254.1-2"/>
    <property type="match status" value="1"/>
</dbReference>
<dbReference type="InterPro" id="IPR036895">
    <property type="entry name" value="Uracil-DNA_glycosylase-like_sf"/>
</dbReference>
<evidence type="ECO:0000313" key="11">
    <source>
        <dbReference type="EMBL" id="MFC7390836.1"/>
    </source>
</evidence>
<dbReference type="SMART" id="SM00986">
    <property type="entry name" value="UDG"/>
    <property type="match status" value="1"/>
</dbReference>
<comment type="catalytic activity">
    <reaction evidence="1 9">
        <text>Hydrolyzes single-stranded DNA or mismatched double-stranded DNA and polynucleotides, releasing free uracil.</text>
        <dbReference type="EC" id="3.2.2.27"/>
    </reaction>
</comment>
<dbReference type="CDD" id="cd10027">
    <property type="entry name" value="UDG-F1-like"/>
    <property type="match status" value="1"/>
</dbReference>
<organism evidence="11 12">
    <name type="scientific">Exiguobacterium aestuarii</name>
    <dbReference type="NCBI Taxonomy" id="273527"/>
    <lineage>
        <taxon>Bacteria</taxon>
        <taxon>Bacillati</taxon>
        <taxon>Bacillota</taxon>
        <taxon>Bacilli</taxon>
        <taxon>Bacillales</taxon>
        <taxon>Bacillales Family XII. Incertae Sedis</taxon>
        <taxon>Exiguobacterium</taxon>
    </lineage>
</organism>
<evidence type="ECO:0000313" key="12">
    <source>
        <dbReference type="Proteomes" id="UP001596439"/>
    </source>
</evidence>
<keyword evidence="11" id="KW-0326">Glycosidase</keyword>
<evidence type="ECO:0000256" key="3">
    <source>
        <dbReference type="ARBA" id="ARBA00008184"/>
    </source>
</evidence>
<comment type="subcellular location">
    <subcellularLocation>
        <location evidence="9">Cytoplasm</location>
    </subcellularLocation>
</comment>
<dbReference type="SUPFAM" id="SSF52141">
    <property type="entry name" value="Uracil-DNA glycosylase-like"/>
    <property type="match status" value="1"/>
</dbReference>
<proteinExistence type="inferred from homology"/>
<keyword evidence="12" id="KW-1185">Reference proteome</keyword>
<sequence>MGEQLSSRLLGDWTDIIQDEMSQPYFQQLKQFVDQAYEETIVYPNREDIWNAFIYTKFSDVKCVILGQDPYHGPNQAHGLSFSVQDGVRFPPSLRNIFQELKDDIGCDTPKSGNLEKWAKQGVLLLNTALTVEAGKAGSHRGKGWEQFTDSVIERLGRREEPIVFILWGNDAKKKMKWIGEQHKVLTSVHPSPLSSHRGFFGSKPFSQVNDALNEWGQSPIDWCL</sequence>
<dbReference type="HAMAP" id="MF_00148">
    <property type="entry name" value="UDG"/>
    <property type="match status" value="1"/>
</dbReference>
<dbReference type="SMART" id="SM00987">
    <property type="entry name" value="UreE_C"/>
    <property type="match status" value="1"/>
</dbReference>
<feature type="domain" description="Uracil-DNA glycosylase-like" evidence="10">
    <location>
        <begin position="54"/>
        <end position="213"/>
    </location>
</feature>
<gene>
    <name evidence="9" type="primary">ung</name>
    <name evidence="11" type="ORF">ACFQO8_11840</name>
</gene>
<dbReference type="Pfam" id="PF03167">
    <property type="entry name" value="UDG"/>
    <property type="match status" value="1"/>
</dbReference>
<evidence type="ECO:0000256" key="2">
    <source>
        <dbReference type="ARBA" id="ARBA00002631"/>
    </source>
</evidence>
<evidence type="ECO:0000259" key="10">
    <source>
        <dbReference type="SMART" id="SM00986"/>
    </source>
</evidence>
<dbReference type="PANTHER" id="PTHR11264:SF0">
    <property type="entry name" value="URACIL-DNA GLYCOSYLASE"/>
    <property type="match status" value="1"/>
</dbReference>